<dbReference type="RefSeq" id="WP_271184898.1">
    <property type="nucleotide sequence ID" value="NZ_BSFE01000001.1"/>
</dbReference>
<reference evidence="1" key="2">
    <citation type="submission" date="2023-01" db="EMBL/GenBank/DDBJ databases">
        <authorList>
            <person name="Sun Q."/>
            <person name="Evtushenko L."/>
        </authorList>
    </citation>
    <scope>NUCLEOTIDE SEQUENCE</scope>
    <source>
        <strain evidence="1">VKM B-1513</strain>
    </source>
</reference>
<dbReference type="Proteomes" id="UP001143486">
    <property type="component" value="Unassembled WGS sequence"/>
</dbReference>
<dbReference type="EMBL" id="BSFE01000001">
    <property type="protein sequence ID" value="GLK50497.1"/>
    <property type="molecule type" value="Genomic_DNA"/>
</dbReference>
<organism evidence="1 2">
    <name type="scientific">Maricaulis virginensis</name>
    <dbReference type="NCBI Taxonomy" id="144022"/>
    <lineage>
        <taxon>Bacteria</taxon>
        <taxon>Pseudomonadati</taxon>
        <taxon>Pseudomonadota</taxon>
        <taxon>Alphaproteobacteria</taxon>
        <taxon>Maricaulales</taxon>
        <taxon>Maricaulaceae</taxon>
        <taxon>Maricaulis</taxon>
    </lineage>
</organism>
<gene>
    <name evidence="1" type="ORF">GCM10017621_00050</name>
</gene>
<sequence length="54" mass="5818">MRASKSRNILLYGAIAGLLILSAGLAYALWQEQQSETITFEFGGERISVEAEGG</sequence>
<proteinExistence type="predicted"/>
<reference evidence="1" key="1">
    <citation type="journal article" date="2014" name="Int. J. Syst. Evol. Microbiol.">
        <title>Complete genome sequence of Corynebacterium casei LMG S-19264T (=DSM 44701T), isolated from a smear-ripened cheese.</title>
        <authorList>
            <consortium name="US DOE Joint Genome Institute (JGI-PGF)"/>
            <person name="Walter F."/>
            <person name="Albersmeier A."/>
            <person name="Kalinowski J."/>
            <person name="Ruckert C."/>
        </authorList>
    </citation>
    <scope>NUCLEOTIDE SEQUENCE</scope>
    <source>
        <strain evidence="1">VKM B-1513</strain>
    </source>
</reference>
<accession>A0A9W6IJ59</accession>
<name>A0A9W6IJ59_9PROT</name>
<dbReference type="AlphaFoldDB" id="A0A9W6IJ59"/>
<evidence type="ECO:0000313" key="2">
    <source>
        <dbReference type="Proteomes" id="UP001143486"/>
    </source>
</evidence>
<protein>
    <submittedName>
        <fullName evidence="1">Uncharacterized protein</fullName>
    </submittedName>
</protein>
<keyword evidence="2" id="KW-1185">Reference proteome</keyword>
<comment type="caution">
    <text evidence="1">The sequence shown here is derived from an EMBL/GenBank/DDBJ whole genome shotgun (WGS) entry which is preliminary data.</text>
</comment>
<evidence type="ECO:0000313" key="1">
    <source>
        <dbReference type="EMBL" id="GLK50497.1"/>
    </source>
</evidence>